<sequence>MDNAGWAEGNCRETRAQCQDLDCQHAHRADGVDVPGRDEACQDQELGQTTIATTIKIEEDDDNYGDA</sequence>
<reference evidence="1" key="1">
    <citation type="submission" date="2021-01" db="EMBL/GenBank/DDBJ databases">
        <authorList>
            <person name="Kaushik A."/>
        </authorList>
    </citation>
    <scope>NUCLEOTIDE SEQUENCE</scope>
    <source>
        <strain evidence="1">AG3-1AP</strain>
    </source>
</reference>
<dbReference type="AlphaFoldDB" id="A0A8H2X2D5"/>
<dbReference type="Proteomes" id="UP000663831">
    <property type="component" value="Unassembled WGS sequence"/>
</dbReference>
<organism evidence="1 2">
    <name type="scientific">Rhizoctonia solani</name>
    <dbReference type="NCBI Taxonomy" id="456999"/>
    <lineage>
        <taxon>Eukaryota</taxon>
        <taxon>Fungi</taxon>
        <taxon>Dikarya</taxon>
        <taxon>Basidiomycota</taxon>
        <taxon>Agaricomycotina</taxon>
        <taxon>Agaricomycetes</taxon>
        <taxon>Cantharellales</taxon>
        <taxon>Ceratobasidiaceae</taxon>
        <taxon>Rhizoctonia</taxon>
    </lineage>
</organism>
<name>A0A8H2X2D5_9AGAM</name>
<proteinExistence type="predicted"/>
<evidence type="ECO:0000313" key="2">
    <source>
        <dbReference type="Proteomes" id="UP000663831"/>
    </source>
</evidence>
<accession>A0A8H2X2D5</accession>
<gene>
    <name evidence="1" type="ORF">RDB_LOCUS25638</name>
</gene>
<comment type="caution">
    <text evidence="1">The sequence shown here is derived from an EMBL/GenBank/DDBJ whole genome shotgun (WGS) entry which is preliminary data.</text>
</comment>
<evidence type="ECO:0000313" key="1">
    <source>
        <dbReference type="EMBL" id="CAE6414413.1"/>
    </source>
</evidence>
<protein>
    <submittedName>
        <fullName evidence="1">Uncharacterized protein</fullName>
    </submittedName>
</protein>
<dbReference type="EMBL" id="CAJMWV010000777">
    <property type="protein sequence ID" value="CAE6414413.1"/>
    <property type="molecule type" value="Genomic_DNA"/>
</dbReference>